<evidence type="ECO:0000313" key="4">
    <source>
        <dbReference type="Proteomes" id="UP000266196"/>
    </source>
</evidence>
<feature type="region of interest" description="Disordered" evidence="1">
    <location>
        <begin position="37"/>
        <end position="63"/>
    </location>
</feature>
<feature type="domain" description="cDENN" evidence="2">
    <location>
        <begin position="1324"/>
        <end position="1395"/>
    </location>
</feature>
<dbReference type="EMBL" id="QUTE01010860">
    <property type="protein sequence ID" value="RHZ11897.1"/>
    <property type="molecule type" value="Genomic_DNA"/>
</dbReference>
<evidence type="ECO:0000256" key="1">
    <source>
        <dbReference type="SAM" id="MobiDB-lite"/>
    </source>
</evidence>
<gene>
    <name evidence="3" type="ORF">DYB31_000975</name>
</gene>
<sequence length="1552" mass="174703">MDTRPLVNRTTSDVEDWSEEFSLRPLPMYPSLSHLEVDLAVVDEKDGDDEHDDGNDEEEDEDWDMELIGTAADDAQREESNSFFRALLATTDGPDACGVGGGDTGAGVGRAYTLPDTYKLIENAKHCFEATHRRPSSGVVYPPATTLLTLELDGFPLYANKQLEEWLQHIVQPKEQAAMGLEKQWSHHVCPDDVLSGLAPDTLHRFSQLLVYFVRRSHVPEAKLLLQAFANQLDEPRWYQLQDTSAVHGKPTEDDEWHNLWGGWSVEIAQVAIEICHPPQGESLFANVVSKCHQLFPAWRQAMTLVECRYVSHHWAYFQSHQYVWQRPLEVVVEPVVFATPFPSGQDLLRRYLALYTALNNDDVKQHAGNLSGADMGLLSTSTRATSVQVLVLCDVQNLVDRLSPITDENIPPIFHDDQMSSRHRHDSEPQDALDELFHPDNCMLRMESLEASYVKLAMPHDVLVKAKCAHVLSRMMLGHTEMWPLCESLAMEALRLLDIGFPLSFPKGESQRQGLFGHVGRHVLETLVGAVLAHNNKYRFAIASYEAAQQLYSFQYLNRRGYEKLDRVCCGLCLHQGDLDRALQYHDRVLQWTKEHENCNEFVYITQMINSILLQQSQFRLAAHRLRDALMALRDPLAVLPPAYTKSAAPARRLFHYKFHANGYDAWFLHDIQLHLCLRDVYKASGRGQEALHVLQHVLSYEPKFKLPRGRRIHLTMLVAEDALKLRQLELCISMLRTIEHDIAMDNNNTATTTVLESKHAWEVMATFRYLKCRARCYFYKGQYHRCALWLAVAASKGLSVRQRADVDALGSRCLLQLHHKQLQDGEFAPLQRTMSGRWGFTAQEPSLGLLLSTKSEQDSFHSAMDDHWNIRSYTDACTLLCWKAFDLYGTLNDPVRQAKVVLTLVRLDMLALEKHTSDVSSLHQATALARQALDLAAESAVPMKVLTALVYTAQLQCWWTKCNPDHDTHELVATTDEALRLLFAIFLRQVRGSQDSIHVVPLLPFPPSVLMQLEAVVGTLLHVGATITQLDGVDVHALFSWRDLESAYHCLNKCTYWYSAQPETPASDDSNPQPVAARPVHVRVGRQPQHQKQLSLSSISDIVSFSFFRRPDSFTCADHGTPLPLSPFAYVGPIKSRGVSSAAAGDARSRSQSAPATNDADPSTAPNPDDWDDGELEVEPDGVDFWRACNQEYRKQHMVQWSSNMYAADSDALWGIWYCHRVTDRKFKSGRVTPSAFRLASLKLIFDIRLLSHSTALHPLPTTLGTTDSFGVVLHERDCISVVKHSTTTHTSSPVDVFTFPASNALSLHQGIAGVPFQNQAVTSAQVERVLLYLGPKVLMKVLSSMLLEIPLIVVHSSTSVVQEVLFVLTHLMHPFRWSFPMLPALPMSCTSMFADLIQDYTKAKQKHRPMAPFVAGISMDMWRECTYRLSTVQSSSDCATCISVLQVNLSSKCKFQLASNRSSAVYMQPRLRRYVVDAVTTTSGGPASAALEAALQEVYRVILQSFQKAPSFKQWFRLESQEFTKLFQATATCQAYLNGGDGRLSSTVV</sequence>
<dbReference type="InterPro" id="IPR043153">
    <property type="entry name" value="DENN_C"/>
</dbReference>
<organism evidence="3 4">
    <name type="scientific">Aphanomyces astaci</name>
    <name type="common">Crayfish plague agent</name>
    <dbReference type="NCBI Taxonomy" id="112090"/>
    <lineage>
        <taxon>Eukaryota</taxon>
        <taxon>Sar</taxon>
        <taxon>Stramenopiles</taxon>
        <taxon>Oomycota</taxon>
        <taxon>Saprolegniomycetes</taxon>
        <taxon>Saprolegniales</taxon>
        <taxon>Verrucalvaceae</taxon>
        <taxon>Aphanomyces</taxon>
    </lineage>
</organism>
<feature type="compositionally biased region" description="Acidic residues" evidence="1">
    <location>
        <begin position="45"/>
        <end position="63"/>
    </location>
</feature>
<name>A0A397F245_APHAT</name>
<comment type="caution">
    <text evidence="3">The sequence shown here is derived from an EMBL/GenBank/DDBJ whole genome shotgun (WGS) entry which is preliminary data.</text>
</comment>
<evidence type="ECO:0000259" key="2">
    <source>
        <dbReference type="Pfam" id="PF02141"/>
    </source>
</evidence>
<feature type="region of interest" description="Disordered" evidence="1">
    <location>
        <begin position="1143"/>
        <end position="1178"/>
    </location>
</feature>
<feature type="compositionally biased region" description="Low complexity" evidence="1">
    <location>
        <begin position="1143"/>
        <end position="1156"/>
    </location>
</feature>
<reference evidence="3 4" key="1">
    <citation type="submission" date="2018-08" db="EMBL/GenBank/DDBJ databases">
        <title>Aphanomyces genome sequencing and annotation.</title>
        <authorList>
            <person name="Minardi D."/>
            <person name="Oidtmann B."/>
            <person name="Van Der Giezen M."/>
            <person name="Studholme D.J."/>
        </authorList>
    </citation>
    <scope>NUCLEOTIDE SEQUENCE [LARGE SCALE GENOMIC DNA]</scope>
    <source>
        <strain evidence="3 4">197901</strain>
    </source>
</reference>
<dbReference type="Pfam" id="PF02141">
    <property type="entry name" value="DENN"/>
    <property type="match status" value="1"/>
</dbReference>
<dbReference type="VEuPathDB" id="FungiDB:H257_00648"/>
<accession>A0A397F245</accession>
<dbReference type="InterPro" id="IPR001194">
    <property type="entry name" value="cDENN_dom"/>
</dbReference>
<dbReference type="Gene3D" id="3.40.50.11500">
    <property type="match status" value="1"/>
</dbReference>
<dbReference type="Proteomes" id="UP000266196">
    <property type="component" value="Unassembled WGS sequence"/>
</dbReference>
<proteinExistence type="predicted"/>
<dbReference type="Gene3D" id="1.25.40.10">
    <property type="entry name" value="Tetratricopeptide repeat domain"/>
    <property type="match status" value="1"/>
</dbReference>
<evidence type="ECO:0000313" key="3">
    <source>
        <dbReference type="EMBL" id="RHZ11897.1"/>
    </source>
</evidence>
<dbReference type="InterPro" id="IPR011990">
    <property type="entry name" value="TPR-like_helical_dom_sf"/>
</dbReference>
<protein>
    <recommendedName>
        <fullName evidence="2">cDENN domain-containing protein</fullName>
    </recommendedName>
</protein>